<name>A0A2A4G2G7_9FLAO</name>
<evidence type="ECO:0000313" key="3">
    <source>
        <dbReference type="Proteomes" id="UP000219559"/>
    </source>
</evidence>
<keyword evidence="3" id="KW-1185">Reference proteome</keyword>
<comment type="caution">
    <text evidence="2">The sequence shown here is derived from an EMBL/GenBank/DDBJ whole genome shotgun (WGS) entry which is preliminary data.</text>
</comment>
<reference evidence="2 3" key="1">
    <citation type="submission" date="2017-04" db="EMBL/GenBank/DDBJ databases">
        <title>A new member of the family Flavobacteriaceae isolated from ascidians.</title>
        <authorList>
            <person name="Chen L."/>
        </authorList>
    </citation>
    <scope>NUCLEOTIDE SEQUENCE [LARGE SCALE GENOMIC DNA]</scope>
    <source>
        <strain evidence="2 3">HQA918</strain>
    </source>
</reference>
<feature type="signal peptide" evidence="1">
    <location>
        <begin position="1"/>
        <end position="23"/>
    </location>
</feature>
<evidence type="ECO:0000256" key="1">
    <source>
        <dbReference type="SAM" id="SignalP"/>
    </source>
</evidence>
<dbReference type="AlphaFoldDB" id="A0A2A4G2G7"/>
<organism evidence="2 3">
    <name type="scientific">Sediminicola luteus</name>
    <dbReference type="NCBI Taxonomy" id="319238"/>
    <lineage>
        <taxon>Bacteria</taxon>
        <taxon>Pseudomonadati</taxon>
        <taxon>Bacteroidota</taxon>
        <taxon>Flavobacteriia</taxon>
        <taxon>Flavobacteriales</taxon>
        <taxon>Flavobacteriaceae</taxon>
        <taxon>Sediminicola</taxon>
    </lineage>
</organism>
<accession>A0A2A4G2G7</accession>
<keyword evidence="1" id="KW-0732">Signal</keyword>
<feature type="chain" id="PRO_5013285927" description="Outer membrane protein beta-barrel domain-containing protein" evidence="1">
    <location>
        <begin position="24"/>
        <end position="183"/>
    </location>
</feature>
<evidence type="ECO:0008006" key="4">
    <source>
        <dbReference type="Google" id="ProtNLM"/>
    </source>
</evidence>
<dbReference type="EMBL" id="NBWU01000008">
    <property type="protein sequence ID" value="PCE62623.1"/>
    <property type="molecule type" value="Genomic_DNA"/>
</dbReference>
<dbReference type="Proteomes" id="UP000219559">
    <property type="component" value="Unassembled WGS sequence"/>
</dbReference>
<proteinExistence type="predicted"/>
<evidence type="ECO:0000313" key="2">
    <source>
        <dbReference type="EMBL" id="PCE62623.1"/>
    </source>
</evidence>
<sequence length="183" mass="20973">MTMIKRILLTSSFLLFITFVAKAQEEHHDEGHETTHKKHSIAIFLGHTHVSKGVRENDRKWLVLPSWGLDYNYHFNHKWALGLHNEMIVETFAVEDSGGETLERSRPFATTLVATYKLSEWLGAMFGGGGEFSKEENFGMFRMGLEAGIELPHNFELLFTTNYDVKIEAYDSWNLGMGIAKKF</sequence>
<gene>
    <name evidence="2" type="ORF">B7P33_18495</name>
</gene>
<protein>
    <recommendedName>
        <fullName evidence="4">Outer membrane protein beta-barrel domain-containing protein</fullName>
    </recommendedName>
</protein>